<dbReference type="EC" id="5.3.1.6" evidence="3"/>
<dbReference type="EMBL" id="VCJR02000004">
    <property type="protein sequence ID" value="NHK29349.1"/>
    <property type="molecule type" value="Genomic_DNA"/>
</dbReference>
<feature type="binding site" evidence="3">
    <location>
        <begin position="96"/>
        <end position="99"/>
    </location>
    <ligand>
        <name>substrate</name>
    </ligand>
</feature>
<evidence type="ECO:0000256" key="3">
    <source>
        <dbReference type="HAMAP-Rule" id="MF_00170"/>
    </source>
</evidence>
<dbReference type="NCBIfam" id="NF001924">
    <property type="entry name" value="PRK00702.1"/>
    <property type="match status" value="1"/>
</dbReference>
<dbReference type="Gene3D" id="3.40.50.1360">
    <property type="match status" value="1"/>
</dbReference>
<feature type="binding site" evidence="3">
    <location>
        <position position="123"/>
    </location>
    <ligand>
        <name>substrate</name>
    </ligand>
</feature>
<dbReference type="NCBIfam" id="TIGR00021">
    <property type="entry name" value="rpiA"/>
    <property type="match status" value="1"/>
</dbReference>
<dbReference type="GO" id="GO:0009052">
    <property type="term" value="P:pentose-phosphate shunt, non-oxidative branch"/>
    <property type="evidence" value="ECO:0007669"/>
    <property type="project" value="UniProtKB-UniRule"/>
</dbReference>
<evidence type="ECO:0000256" key="2">
    <source>
        <dbReference type="ARBA" id="ARBA00023235"/>
    </source>
</evidence>
<dbReference type="HAMAP" id="MF_00170">
    <property type="entry name" value="Rib_5P_isom_A"/>
    <property type="match status" value="1"/>
</dbReference>
<sequence>MSADAQKRRAAAAALDHVSNGMTLGIGSGSTAKHLVDLLGEKVRAGLTVRGIPTSEETRRLATEAGIELVEPDEMTRIDLVIDGADEVDPDLNLIKGGGGAHLREKIIAAAGARMIVIADKSKKVAQLGKFPLPVEIERFSWPLTVQAIRKALAANGLKSASLKLRPGSREAGGGVYLTDSNNYIVDIQCTRIDDAAALDASLRAIPGVIETGLFIGIASLAIFGTDRGVETLGE</sequence>
<dbReference type="InterPro" id="IPR037171">
    <property type="entry name" value="NagB/RpiA_transferase-like"/>
</dbReference>
<comment type="caution">
    <text evidence="4">The sequence shown here is derived from an EMBL/GenBank/DDBJ whole genome shotgun (WGS) entry which is preliminary data.</text>
</comment>
<evidence type="ECO:0000256" key="1">
    <source>
        <dbReference type="ARBA" id="ARBA00001713"/>
    </source>
</evidence>
<accession>A0A8J3A5X1</accession>
<dbReference type="Gene3D" id="3.30.70.260">
    <property type="match status" value="1"/>
</dbReference>
<dbReference type="GO" id="GO:0006014">
    <property type="term" value="P:D-ribose metabolic process"/>
    <property type="evidence" value="ECO:0007669"/>
    <property type="project" value="TreeGrafter"/>
</dbReference>
<dbReference type="GO" id="GO:0004751">
    <property type="term" value="F:ribose-5-phosphate isomerase activity"/>
    <property type="evidence" value="ECO:0007669"/>
    <property type="project" value="UniProtKB-UniRule"/>
</dbReference>
<keyword evidence="2 3" id="KW-0413">Isomerase</keyword>
<keyword evidence="7" id="KW-1185">Reference proteome</keyword>
<evidence type="ECO:0000313" key="7">
    <source>
        <dbReference type="Proteomes" id="UP000818603"/>
    </source>
</evidence>
<dbReference type="Pfam" id="PF06026">
    <property type="entry name" value="Rib_5-P_isom_A"/>
    <property type="match status" value="1"/>
</dbReference>
<dbReference type="GO" id="GO:0005829">
    <property type="term" value="C:cytosol"/>
    <property type="evidence" value="ECO:0007669"/>
    <property type="project" value="TreeGrafter"/>
</dbReference>
<evidence type="ECO:0000313" key="4">
    <source>
        <dbReference type="EMBL" id="GGI01052.1"/>
    </source>
</evidence>
<organism evidence="4 6">
    <name type="scientific">Aquisalinus luteolus</name>
    <dbReference type="NCBI Taxonomy" id="1566827"/>
    <lineage>
        <taxon>Bacteria</taxon>
        <taxon>Pseudomonadati</taxon>
        <taxon>Pseudomonadota</taxon>
        <taxon>Alphaproteobacteria</taxon>
        <taxon>Parvularculales</taxon>
        <taxon>Parvularculaceae</taxon>
        <taxon>Aquisalinus</taxon>
    </lineage>
</organism>
<dbReference type="PANTHER" id="PTHR11934:SF0">
    <property type="entry name" value="RIBOSE-5-PHOSPHATE ISOMERASE"/>
    <property type="match status" value="1"/>
</dbReference>
<dbReference type="PANTHER" id="PTHR11934">
    <property type="entry name" value="RIBOSE-5-PHOSPHATE ISOMERASE"/>
    <property type="match status" value="1"/>
</dbReference>
<dbReference type="InterPro" id="IPR020672">
    <property type="entry name" value="Ribose5P_isomerase_typA_subgr"/>
</dbReference>
<proteinExistence type="inferred from homology"/>
<gene>
    <name evidence="3 4" type="primary">rpiA</name>
    <name evidence="5" type="ORF">FF098_015635</name>
    <name evidence="4" type="ORF">GCM10011355_30780</name>
</gene>
<dbReference type="Proteomes" id="UP000818603">
    <property type="component" value="Unassembled WGS sequence"/>
</dbReference>
<name>A0A8J3A5X1_9PROT</name>
<dbReference type="CDD" id="cd01398">
    <property type="entry name" value="RPI_A"/>
    <property type="match status" value="1"/>
</dbReference>
<dbReference type="EMBL" id="BMGZ01000004">
    <property type="protein sequence ID" value="GGI01052.1"/>
    <property type="molecule type" value="Genomic_DNA"/>
</dbReference>
<comment type="similarity">
    <text evidence="3">Belongs to the ribose 5-phosphate isomerase family.</text>
</comment>
<protein>
    <recommendedName>
        <fullName evidence="3">Ribose-5-phosphate isomerase A</fullName>
        <ecNumber evidence="3">5.3.1.6</ecNumber>
    </recommendedName>
    <alternativeName>
        <fullName evidence="3">Phosphoriboisomerase A</fullName>
        <shortName evidence="3">PRI</shortName>
    </alternativeName>
</protein>
<reference evidence="5 7" key="2">
    <citation type="submission" date="2020-02" db="EMBL/GenBank/DDBJ databases">
        <title>Genome sequence of Parvularcula flava strain NH6-79.</title>
        <authorList>
            <person name="Abdul Karim M.H."/>
            <person name="Lam M.Q."/>
            <person name="Chen S.J."/>
            <person name="Yahya A."/>
            <person name="Shahir S."/>
            <person name="Shamsir M.S."/>
            <person name="Chong C.S."/>
        </authorList>
    </citation>
    <scope>NUCLEOTIDE SEQUENCE [LARGE SCALE GENOMIC DNA]</scope>
    <source>
        <strain evidence="5 7">NH6-79</strain>
    </source>
</reference>
<dbReference type="Proteomes" id="UP000621856">
    <property type="component" value="Unassembled WGS sequence"/>
</dbReference>
<dbReference type="FunFam" id="3.40.50.1360:FF:000001">
    <property type="entry name" value="Ribose-5-phosphate isomerase A"/>
    <property type="match status" value="1"/>
</dbReference>
<dbReference type="InterPro" id="IPR004788">
    <property type="entry name" value="Ribose5P_isomerase_type_A"/>
</dbReference>
<comment type="pathway">
    <text evidence="3">Carbohydrate degradation; pentose phosphate pathway; D-ribose 5-phosphate from D-ribulose 5-phosphate (non-oxidative stage): step 1/1.</text>
</comment>
<feature type="binding site" evidence="3">
    <location>
        <begin position="83"/>
        <end position="86"/>
    </location>
    <ligand>
        <name>substrate</name>
    </ligand>
</feature>
<feature type="active site" description="Proton acceptor" evidence="3">
    <location>
        <position position="105"/>
    </location>
</feature>
<dbReference type="SUPFAM" id="SSF75445">
    <property type="entry name" value="D-ribose-5-phosphate isomerase (RpiA), lid domain"/>
    <property type="match status" value="1"/>
</dbReference>
<comment type="subunit">
    <text evidence="3">Homodimer.</text>
</comment>
<dbReference type="RefSeq" id="WP_155142292.1">
    <property type="nucleotide sequence ID" value="NZ_BMGZ01000004.1"/>
</dbReference>
<dbReference type="UniPathway" id="UPA00115">
    <property type="reaction ID" value="UER00412"/>
</dbReference>
<evidence type="ECO:0000313" key="6">
    <source>
        <dbReference type="Proteomes" id="UP000621856"/>
    </source>
</evidence>
<feature type="binding site" evidence="3">
    <location>
        <begin position="28"/>
        <end position="31"/>
    </location>
    <ligand>
        <name>substrate</name>
    </ligand>
</feature>
<reference evidence="4" key="3">
    <citation type="submission" date="2020-09" db="EMBL/GenBank/DDBJ databases">
        <authorList>
            <person name="Sun Q."/>
            <person name="Zhou Y."/>
        </authorList>
    </citation>
    <scope>NUCLEOTIDE SEQUENCE</scope>
    <source>
        <strain evidence="4">CGMCC 1.14984</strain>
    </source>
</reference>
<comment type="function">
    <text evidence="3">Catalyzes the reversible conversion of ribose-5-phosphate to ribulose 5-phosphate.</text>
</comment>
<dbReference type="AlphaFoldDB" id="A0A8J3A5X1"/>
<reference evidence="4" key="1">
    <citation type="journal article" date="2014" name="Int. J. Syst. Evol. Microbiol.">
        <title>Complete genome sequence of Corynebacterium casei LMG S-19264T (=DSM 44701T), isolated from a smear-ripened cheese.</title>
        <authorList>
            <consortium name="US DOE Joint Genome Institute (JGI-PGF)"/>
            <person name="Walter F."/>
            <person name="Albersmeier A."/>
            <person name="Kalinowski J."/>
            <person name="Ruckert C."/>
        </authorList>
    </citation>
    <scope>NUCLEOTIDE SEQUENCE</scope>
    <source>
        <strain evidence="4">CGMCC 1.14984</strain>
    </source>
</reference>
<comment type="catalytic activity">
    <reaction evidence="1 3">
        <text>aldehydo-D-ribose 5-phosphate = D-ribulose 5-phosphate</text>
        <dbReference type="Rhea" id="RHEA:14657"/>
        <dbReference type="ChEBI" id="CHEBI:58121"/>
        <dbReference type="ChEBI" id="CHEBI:58273"/>
        <dbReference type="EC" id="5.3.1.6"/>
    </reaction>
</comment>
<evidence type="ECO:0000313" key="5">
    <source>
        <dbReference type="EMBL" id="NHK29349.1"/>
    </source>
</evidence>
<dbReference type="SUPFAM" id="SSF100950">
    <property type="entry name" value="NagB/RpiA/CoA transferase-like"/>
    <property type="match status" value="1"/>
</dbReference>